<proteinExistence type="inferred from homology"/>
<feature type="transmembrane region" description="Helical" evidence="9">
    <location>
        <begin position="308"/>
        <end position="330"/>
    </location>
</feature>
<dbReference type="PROSITE" id="PS51371">
    <property type="entry name" value="CBS"/>
    <property type="match status" value="2"/>
</dbReference>
<dbReference type="SUPFAM" id="SSF54631">
    <property type="entry name" value="CBS-domain pair"/>
    <property type="match status" value="1"/>
</dbReference>
<dbReference type="InterPro" id="IPR006669">
    <property type="entry name" value="MgtE_transporter"/>
</dbReference>
<evidence type="ECO:0000256" key="2">
    <source>
        <dbReference type="ARBA" id="ARBA00009749"/>
    </source>
</evidence>
<keyword evidence="4 9" id="KW-0812">Transmembrane</keyword>
<feature type="transmembrane region" description="Helical" evidence="9">
    <location>
        <begin position="271"/>
        <end position="296"/>
    </location>
</feature>
<dbReference type="Pfam" id="PF00571">
    <property type="entry name" value="CBS"/>
    <property type="match status" value="2"/>
</dbReference>
<gene>
    <name evidence="11" type="ORF">COU07_02465</name>
</gene>
<comment type="subcellular location">
    <subcellularLocation>
        <location evidence="1">Membrane</location>
        <topology evidence="1">Multi-pass membrane protein</topology>
    </subcellularLocation>
</comment>
<dbReference type="Proteomes" id="UP000231157">
    <property type="component" value="Unassembled WGS sequence"/>
</dbReference>
<dbReference type="SMART" id="SM00116">
    <property type="entry name" value="CBS"/>
    <property type="match status" value="2"/>
</dbReference>
<sequence length="331" mass="36729">MNQTTQHTFPLDTAGRIMTEKEKIPTVQEDASFTEVSNLLKSRGKEFDSINYIYVTNKAGHLIGVFSIKEFFAHEKDHEKVKDIMQREIISARPHTHQEQAALSALQHNIKALPIVDKENIFLGAISSDAILKIIDKEGVEDILRFGGIYFKGTFDDLTHLSILKSIKHRLPWLIIGLIGGLFAAGIVKGFEETISQNIILAAFIPLIVYIAEAVGAQMQAFIIRDLAINQNLSFLKYITKQSGIVLIIGFIISATLIETTYLLYDNFLISMVFGISLFVATLSSLITGLMIPYMFSKLKLDPANASGPIATIIQDIISVLVYLSIATLIL</sequence>
<dbReference type="Gene3D" id="3.10.580.10">
    <property type="entry name" value="CBS-domain"/>
    <property type="match status" value="1"/>
</dbReference>
<evidence type="ECO:0000256" key="3">
    <source>
        <dbReference type="ARBA" id="ARBA00022448"/>
    </source>
</evidence>
<feature type="domain" description="CBS" evidence="10">
    <location>
        <begin position="85"/>
        <end position="143"/>
    </location>
</feature>
<feature type="transmembrane region" description="Helical" evidence="9">
    <location>
        <begin position="245"/>
        <end position="265"/>
    </location>
</feature>
<accession>A0A2H0UTT7</accession>
<evidence type="ECO:0000256" key="6">
    <source>
        <dbReference type="ARBA" id="ARBA00022989"/>
    </source>
</evidence>
<keyword evidence="5" id="KW-0460">Magnesium</keyword>
<dbReference type="PANTHER" id="PTHR43773">
    <property type="entry name" value="MAGNESIUM TRANSPORTER MGTE"/>
    <property type="match status" value="1"/>
</dbReference>
<dbReference type="PANTHER" id="PTHR43773:SF1">
    <property type="entry name" value="MAGNESIUM TRANSPORTER MGTE"/>
    <property type="match status" value="1"/>
</dbReference>
<comment type="caution">
    <text evidence="11">The sequence shown here is derived from an EMBL/GenBank/DDBJ whole genome shotgun (WGS) entry which is preliminary data.</text>
</comment>
<comment type="similarity">
    <text evidence="2">Belongs to the SLC41A transporter family.</text>
</comment>
<evidence type="ECO:0000313" key="11">
    <source>
        <dbReference type="EMBL" id="PIR89185.1"/>
    </source>
</evidence>
<dbReference type="InterPro" id="IPR036739">
    <property type="entry name" value="SLC41_membr_dom_sf"/>
</dbReference>
<evidence type="ECO:0000313" key="12">
    <source>
        <dbReference type="Proteomes" id="UP000231157"/>
    </source>
</evidence>
<evidence type="ECO:0000256" key="8">
    <source>
        <dbReference type="PROSITE-ProRule" id="PRU00703"/>
    </source>
</evidence>
<evidence type="ECO:0000256" key="5">
    <source>
        <dbReference type="ARBA" id="ARBA00022842"/>
    </source>
</evidence>
<dbReference type="SUPFAM" id="SSF161093">
    <property type="entry name" value="MgtE membrane domain-like"/>
    <property type="match status" value="1"/>
</dbReference>
<feature type="transmembrane region" description="Helical" evidence="9">
    <location>
        <begin position="171"/>
        <end position="188"/>
    </location>
</feature>
<feature type="transmembrane region" description="Helical" evidence="9">
    <location>
        <begin position="200"/>
        <end position="224"/>
    </location>
</feature>
<dbReference type="Pfam" id="PF01769">
    <property type="entry name" value="MgtE"/>
    <property type="match status" value="1"/>
</dbReference>
<name>A0A2H0UTT7_9BACT</name>
<dbReference type="InterPro" id="IPR046342">
    <property type="entry name" value="CBS_dom_sf"/>
</dbReference>
<reference evidence="12" key="1">
    <citation type="submission" date="2017-09" db="EMBL/GenBank/DDBJ databases">
        <title>Depth-based differentiation of microbial function through sediment-hosted aquifers and enrichment of novel symbionts in the deep terrestrial subsurface.</title>
        <authorList>
            <person name="Probst A.J."/>
            <person name="Ladd B."/>
            <person name="Jarett J.K."/>
            <person name="Geller-Mcgrath D.E."/>
            <person name="Sieber C.M.K."/>
            <person name="Emerson J.B."/>
            <person name="Anantharaman K."/>
            <person name="Thomas B.C."/>
            <person name="Malmstrom R."/>
            <person name="Stieglmeier M."/>
            <person name="Klingl A."/>
            <person name="Woyke T."/>
            <person name="Ryan C.M."/>
            <person name="Banfield J.F."/>
        </authorList>
    </citation>
    <scope>NUCLEOTIDE SEQUENCE [LARGE SCALE GENOMIC DNA]</scope>
</reference>
<keyword evidence="7 9" id="KW-0472">Membrane</keyword>
<dbReference type="InterPro" id="IPR006667">
    <property type="entry name" value="SLC41_membr_dom"/>
</dbReference>
<evidence type="ECO:0000256" key="9">
    <source>
        <dbReference type="SAM" id="Phobius"/>
    </source>
</evidence>
<dbReference type="GO" id="GO:0015095">
    <property type="term" value="F:magnesium ion transmembrane transporter activity"/>
    <property type="evidence" value="ECO:0007669"/>
    <property type="project" value="InterPro"/>
</dbReference>
<dbReference type="AlphaFoldDB" id="A0A2H0UTT7"/>
<dbReference type="EMBL" id="PFAZ01000005">
    <property type="protein sequence ID" value="PIR89185.1"/>
    <property type="molecule type" value="Genomic_DNA"/>
</dbReference>
<evidence type="ECO:0000256" key="7">
    <source>
        <dbReference type="ARBA" id="ARBA00023136"/>
    </source>
</evidence>
<evidence type="ECO:0000256" key="1">
    <source>
        <dbReference type="ARBA" id="ARBA00004141"/>
    </source>
</evidence>
<organism evidence="11 12">
    <name type="scientific">Candidatus Harrisonbacteria bacterium CG10_big_fil_rev_8_21_14_0_10_40_38</name>
    <dbReference type="NCBI Taxonomy" id="1974583"/>
    <lineage>
        <taxon>Bacteria</taxon>
        <taxon>Candidatus Harrisoniibacteriota</taxon>
    </lineage>
</organism>
<dbReference type="InterPro" id="IPR000644">
    <property type="entry name" value="CBS_dom"/>
</dbReference>
<evidence type="ECO:0000259" key="10">
    <source>
        <dbReference type="PROSITE" id="PS51371"/>
    </source>
</evidence>
<dbReference type="GO" id="GO:0016020">
    <property type="term" value="C:membrane"/>
    <property type="evidence" value="ECO:0007669"/>
    <property type="project" value="UniProtKB-SubCell"/>
</dbReference>
<keyword evidence="3" id="KW-0813">Transport</keyword>
<dbReference type="Gene3D" id="1.10.357.20">
    <property type="entry name" value="SLC41 divalent cation transporters, integral membrane domain"/>
    <property type="match status" value="1"/>
</dbReference>
<protein>
    <recommendedName>
        <fullName evidence="10">CBS domain-containing protein</fullName>
    </recommendedName>
</protein>
<keyword evidence="8" id="KW-0129">CBS domain</keyword>
<keyword evidence="6 9" id="KW-1133">Transmembrane helix</keyword>
<evidence type="ECO:0000256" key="4">
    <source>
        <dbReference type="ARBA" id="ARBA00022692"/>
    </source>
</evidence>
<dbReference type="CDD" id="cd04606">
    <property type="entry name" value="CBS_pair_Mg_transporter"/>
    <property type="match status" value="1"/>
</dbReference>
<feature type="domain" description="CBS" evidence="10">
    <location>
        <begin position="18"/>
        <end position="81"/>
    </location>
</feature>